<protein>
    <recommendedName>
        <fullName evidence="4">DUF3347 domain-containing protein</fullName>
    </recommendedName>
</protein>
<gene>
    <name evidence="2" type="ORF">ACFSQ0_05540</name>
</gene>
<dbReference type="Proteomes" id="UP001597357">
    <property type="component" value="Unassembled WGS sequence"/>
</dbReference>
<dbReference type="PROSITE" id="PS51257">
    <property type="entry name" value="PROKAR_LIPOPROTEIN"/>
    <property type="match status" value="1"/>
</dbReference>
<evidence type="ECO:0008006" key="4">
    <source>
        <dbReference type="Google" id="ProtNLM"/>
    </source>
</evidence>
<accession>A0ABW5SFT0</accession>
<proteinExistence type="predicted"/>
<comment type="caution">
    <text evidence="2">The sequence shown here is derived from an EMBL/GenBank/DDBJ whole genome shotgun (WGS) entry which is preliminary data.</text>
</comment>
<sequence>MRKIYILLNLVCILSLIACQENAKKTGTSSEKTEVNTKNNETNIVDFEDNQTQTDFKYYLALQEQLVASHTEKSNAIAEEYIQNAINKDTEVFEIYQAVSNASDIEAMREHFFKLSIVLEQEIDKQLNSGTIYKINCPMAFNNGGGFWFSKSEEVLNPYFGDKMLRCGSVMATLKK</sequence>
<keyword evidence="3" id="KW-1185">Reference proteome</keyword>
<reference evidence="3" key="1">
    <citation type="journal article" date="2019" name="Int. J. Syst. Evol. Microbiol.">
        <title>The Global Catalogue of Microorganisms (GCM) 10K type strain sequencing project: providing services to taxonomists for standard genome sequencing and annotation.</title>
        <authorList>
            <consortium name="The Broad Institute Genomics Platform"/>
            <consortium name="The Broad Institute Genome Sequencing Center for Infectious Disease"/>
            <person name="Wu L."/>
            <person name="Ma J."/>
        </authorList>
    </citation>
    <scope>NUCLEOTIDE SEQUENCE [LARGE SCALE GENOMIC DNA]</scope>
    <source>
        <strain evidence="3">KCTC 42255</strain>
    </source>
</reference>
<evidence type="ECO:0000313" key="2">
    <source>
        <dbReference type="EMBL" id="MFD2697445.1"/>
    </source>
</evidence>
<feature type="signal peptide" evidence="1">
    <location>
        <begin position="1"/>
        <end position="23"/>
    </location>
</feature>
<dbReference type="EMBL" id="JBHULZ010000023">
    <property type="protein sequence ID" value="MFD2697445.1"/>
    <property type="molecule type" value="Genomic_DNA"/>
</dbReference>
<dbReference type="RefSeq" id="WP_379045306.1">
    <property type="nucleotide sequence ID" value="NZ_JBHULZ010000023.1"/>
</dbReference>
<keyword evidence="1" id="KW-0732">Signal</keyword>
<organism evidence="2 3">
    <name type="scientific">Mesonia sediminis</name>
    <dbReference type="NCBI Taxonomy" id="1703946"/>
    <lineage>
        <taxon>Bacteria</taxon>
        <taxon>Pseudomonadati</taxon>
        <taxon>Bacteroidota</taxon>
        <taxon>Flavobacteriia</taxon>
        <taxon>Flavobacteriales</taxon>
        <taxon>Flavobacteriaceae</taxon>
        <taxon>Mesonia</taxon>
    </lineage>
</organism>
<evidence type="ECO:0000313" key="3">
    <source>
        <dbReference type="Proteomes" id="UP001597357"/>
    </source>
</evidence>
<evidence type="ECO:0000256" key="1">
    <source>
        <dbReference type="SAM" id="SignalP"/>
    </source>
</evidence>
<feature type="chain" id="PRO_5045733608" description="DUF3347 domain-containing protein" evidence="1">
    <location>
        <begin position="24"/>
        <end position="176"/>
    </location>
</feature>
<name>A0ABW5SFT0_9FLAO</name>